<sequence length="251" mass="28383">MFTTSPDGVRIAYERLGHGPALLLLQGFEATRHIWHKLGYVEPLSQEFTVITMDRRGIGESDMPTDPAAYSIERVLGDVEAVLQACEVRRYKVWGHSFGGSTALQLATRSSQVERAVIAGSFFGRVYPQERIDEIVNWFESYLEAKAKGTLAELGFDAEEDAYLSQMNLPAQIACWRALVHWPIAHPQNVHCPLLVYVGEADERVATPLKESRQEIEQAGVQLRFFENLDHQQEITEREILLEPVLSFLRG</sequence>
<dbReference type="PANTHER" id="PTHR43433">
    <property type="entry name" value="HYDROLASE, ALPHA/BETA FOLD FAMILY PROTEIN"/>
    <property type="match status" value="1"/>
</dbReference>
<name>A0ABQ3UXM2_9CHLR</name>
<gene>
    <name evidence="2" type="ORF">KSB_60940</name>
</gene>
<reference evidence="2 3" key="1">
    <citation type="journal article" date="2021" name="Int. J. Syst. Evol. Microbiol.">
        <title>Reticulibacter mediterranei gen. nov., sp. nov., within the new family Reticulibacteraceae fam. nov., and Ktedonospora formicarum gen. nov., sp. nov., Ktedonobacter robiniae sp. nov., Dictyobacter formicarum sp. nov. and Dictyobacter arantiisoli sp. nov., belonging to the class Ktedonobacteria.</title>
        <authorList>
            <person name="Yabe S."/>
            <person name="Zheng Y."/>
            <person name="Wang C.M."/>
            <person name="Sakai Y."/>
            <person name="Abe K."/>
            <person name="Yokota A."/>
            <person name="Donadio S."/>
            <person name="Cavaletti L."/>
            <person name="Monciardini P."/>
        </authorList>
    </citation>
    <scope>NUCLEOTIDE SEQUENCE [LARGE SCALE GENOMIC DNA]</scope>
    <source>
        <strain evidence="2 3">SOSP1-30</strain>
    </source>
</reference>
<keyword evidence="3" id="KW-1185">Reference proteome</keyword>
<evidence type="ECO:0000259" key="1">
    <source>
        <dbReference type="Pfam" id="PF00561"/>
    </source>
</evidence>
<dbReference type="SUPFAM" id="SSF53474">
    <property type="entry name" value="alpha/beta-Hydrolases"/>
    <property type="match status" value="1"/>
</dbReference>
<dbReference type="EMBL" id="BNJG01000002">
    <property type="protein sequence ID" value="GHO57619.1"/>
    <property type="molecule type" value="Genomic_DNA"/>
</dbReference>
<evidence type="ECO:0000313" key="2">
    <source>
        <dbReference type="EMBL" id="GHO57619.1"/>
    </source>
</evidence>
<comment type="caution">
    <text evidence="2">The sequence shown here is derived from an EMBL/GenBank/DDBJ whole genome shotgun (WGS) entry which is preliminary data.</text>
</comment>
<dbReference type="InterPro" id="IPR000073">
    <property type="entry name" value="AB_hydrolase_1"/>
</dbReference>
<protein>
    <recommendedName>
        <fullName evidence="1">AB hydrolase-1 domain-containing protein</fullName>
    </recommendedName>
</protein>
<organism evidence="2 3">
    <name type="scientific">Ktedonobacter robiniae</name>
    <dbReference type="NCBI Taxonomy" id="2778365"/>
    <lineage>
        <taxon>Bacteria</taxon>
        <taxon>Bacillati</taxon>
        <taxon>Chloroflexota</taxon>
        <taxon>Ktedonobacteria</taxon>
        <taxon>Ktedonobacterales</taxon>
        <taxon>Ktedonobacteraceae</taxon>
        <taxon>Ktedonobacter</taxon>
    </lineage>
</organism>
<dbReference type="Pfam" id="PF00561">
    <property type="entry name" value="Abhydrolase_1"/>
    <property type="match status" value="1"/>
</dbReference>
<proteinExistence type="predicted"/>
<feature type="domain" description="AB hydrolase-1" evidence="1">
    <location>
        <begin position="20"/>
        <end position="121"/>
    </location>
</feature>
<evidence type="ECO:0000313" key="3">
    <source>
        <dbReference type="Proteomes" id="UP000654345"/>
    </source>
</evidence>
<dbReference type="PANTHER" id="PTHR43433:SF5">
    <property type="entry name" value="AB HYDROLASE-1 DOMAIN-CONTAINING PROTEIN"/>
    <property type="match status" value="1"/>
</dbReference>
<dbReference type="Gene3D" id="3.40.50.1820">
    <property type="entry name" value="alpha/beta hydrolase"/>
    <property type="match status" value="1"/>
</dbReference>
<dbReference type="RefSeq" id="WP_201373981.1">
    <property type="nucleotide sequence ID" value="NZ_BNJG01000002.1"/>
</dbReference>
<dbReference type="InterPro" id="IPR029058">
    <property type="entry name" value="AB_hydrolase_fold"/>
</dbReference>
<dbReference type="InterPro" id="IPR050471">
    <property type="entry name" value="AB_hydrolase"/>
</dbReference>
<dbReference type="Proteomes" id="UP000654345">
    <property type="component" value="Unassembled WGS sequence"/>
</dbReference>
<accession>A0ABQ3UXM2</accession>